<keyword evidence="2" id="KW-1185">Reference proteome</keyword>
<proteinExistence type="predicted"/>
<dbReference type="EMBL" id="BAAANN010000046">
    <property type="protein sequence ID" value="GAA1987433.1"/>
    <property type="molecule type" value="Genomic_DNA"/>
</dbReference>
<reference evidence="2" key="1">
    <citation type="journal article" date="2019" name="Int. J. Syst. Evol. Microbiol.">
        <title>The Global Catalogue of Microorganisms (GCM) 10K type strain sequencing project: providing services to taxonomists for standard genome sequencing and annotation.</title>
        <authorList>
            <consortium name="The Broad Institute Genomics Platform"/>
            <consortium name="The Broad Institute Genome Sequencing Center for Infectious Disease"/>
            <person name="Wu L."/>
            <person name="Ma J."/>
        </authorList>
    </citation>
    <scope>NUCLEOTIDE SEQUENCE [LARGE SCALE GENOMIC DNA]</scope>
    <source>
        <strain evidence="2">JCM 14545</strain>
    </source>
</reference>
<gene>
    <name evidence="1" type="ORF">GCM10009754_76880</name>
</gene>
<dbReference type="RefSeq" id="WP_344430232.1">
    <property type="nucleotide sequence ID" value="NZ_BAAANN010000046.1"/>
</dbReference>
<evidence type="ECO:0000313" key="1">
    <source>
        <dbReference type="EMBL" id="GAA1987433.1"/>
    </source>
</evidence>
<evidence type="ECO:0000313" key="2">
    <source>
        <dbReference type="Proteomes" id="UP001501116"/>
    </source>
</evidence>
<comment type="caution">
    <text evidence="1">The sequence shown here is derived from an EMBL/GenBank/DDBJ whole genome shotgun (WGS) entry which is preliminary data.</text>
</comment>
<name>A0ABP5DWI9_9PSEU</name>
<accession>A0ABP5DWI9</accession>
<organism evidence="1 2">
    <name type="scientific">Amycolatopsis minnesotensis</name>
    <dbReference type="NCBI Taxonomy" id="337894"/>
    <lineage>
        <taxon>Bacteria</taxon>
        <taxon>Bacillati</taxon>
        <taxon>Actinomycetota</taxon>
        <taxon>Actinomycetes</taxon>
        <taxon>Pseudonocardiales</taxon>
        <taxon>Pseudonocardiaceae</taxon>
        <taxon>Amycolatopsis</taxon>
    </lineage>
</organism>
<protein>
    <submittedName>
        <fullName evidence="1">Uncharacterized protein</fullName>
    </submittedName>
</protein>
<dbReference type="Proteomes" id="UP001501116">
    <property type="component" value="Unassembled WGS sequence"/>
</dbReference>
<sequence length="59" mass="6247">MSFDSVVDYANTNLGSVRAGMVESGPERTDLASPYCVDFPTLVPATSVNSSFTCIITVI</sequence>